<evidence type="ECO:0000259" key="5">
    <source>
        <dbReference type="PROSITE" id="PS51192"/>
    </source>
</evidence>
<evidence type="ECO:0000313" key="7">
    <source>
        <dbReference type="EMBL" id="RBP84713.1"/>
    </source>
</evidence>
<evidence type="ECO:0000256" key="1">
    <source>
        <dbReference type="ARBA" id="ARBA00022741"/>
    </source>
</evidence>
<dbReference type="SMART" id="SM00487">
    <property type="entry name" value="DEXDc"/>
    <property type="match status" value="1"/>
</dbReference>
<reference evidence="7 8" key="1">
    <citation type="submission" date="2018-06" db="EMBL/GenBank/DDBJ databases">
        <title>Genomic Encyclopedia of Type Strains, Phase III (KMG-III): the genomes of soil and plant-associated and newly described type strains.</title>
        <authorList>
            <person name="Whitman W."/>
        </authorList>
    </citation>
    <scope>NUCLEOTIDE SEQUENCE [LARGE SCALE GENOMIC DNA]</scope>
    <source>
        <strain evidence="7 8">CECT 7377</strain>
    </source>
</reference>
<dbReference type="Pfam" id="PF00270">
    <property type="entry name" value="DEAD"/>
    <property type="match status" value="1"/>
</dbReference>
<feature type="region of interest" description="Disordered" evidence="4">
    <location>
        <begin position="363"/>
        <end position="382"/>
    </location>
</feature>
<dbReference type="InterPro" id="IPR014001">
    <property type="entry name" value="Helicase_ATP-bd"/>
</dbReference>
<dbReference type="InterPro" id="IPR011545">
    <property type="entry name" value="DEAD/DEAH_box_helicase_dom"/>
</dbReference>
<dbReference type="EMBL" id="QNSE01000003">
    <property type="protein sequence ID" value="RBP84713.1"/>
    <property type="molecule type" value="Genomic_DNA"/>
</dbReference>
<evidence type="ECO:0000313" key="8">
    <source>
        <dbReference type="Proteomes" id="UP000252792"/>
    </source>
</evidence>
<dbReference type="PANTHER" id="PTHR47957:SF3">
    <property type="entry name" value="ATP-DEPENDENT HELICASE HRQ1"/>
    <property type="match status" value="1"/>
</dbReference>
<dbReference type="GO" id="GO:0003676">
    <property type="term" value="F:nucleic acid binding"/>
    <property type="evidence" value="ECO:0007669"/>
    <property type="project" value="InterPro"/>
</dbReference>
<dbReference type="GO" id="GO:0005524">
    <property type="term" value="F:ATP binding"/>
    <property type="evidence" value="ECO:0007669"/>
    <property type="project" value="UniProtKB-KW"/>
</dbReference>
<feature type="domain" description="Helicase C-terminal" evidence="6">
    <location>
        <begin position="1055"/>
        <end position="1210"/>
    </location>
</feature>
<evidence type="ECO:0000256" key="3">
    <source>
        <dbReference type="SAM" id="Coils"/>
    </source>
</evidence>
<dbReference type="PANTHER" id="PTHR47957">
    <property type="entry name" value="ATP-DEPENDENT HELICASE HRQ1"/>
    <property type="match status" value="1"/>
</dbReference>
<keyword evidence="2" id="KW-0067">ATP-binding</keyword>
<dbReference type="GO" id="GO:0006289">
    <property type="term" value="P:nucleotide-excision repair"/>
    <property type="evidence" value="ECO:0007669"/>
    <property type="project" value="TreeGrafter"/>
</dbReference>
<feature type="compositionally biased region" description="Basic and acidic residues" evidence="4">
    <location>
        <begin position="1567"/>
        <end position="1580"/>
    </location>
</feature>
<sequence length="2122" mass="240089">MEEYFSTLKKQANSRAKEATLSVLGINKPNLRIHLNDLFENDEPFVHGPVFEQMFGWEPSKVTIKDLNEAKYGAILSTEVLNALDDTPHKPNCKRDEKCRCRYVLSRNIRPYAHQYQAWTDLLDETPKSRIITSGTGSGKTECFMVPVLEDLYRESVQSVQALTGVRAIFLYPLNALINSQRERLNAWTKHFEGDIRFCLYNGKTPENLKSKDRQKQTANPQDVMCRKGMRDDPAPILVTNGTMLEYMLIRQADAPIIEQSKGKLRWIVLDEAHTYIGSQAAELALQLRRVMQAFEVKAEDIRFVATSATIAGKDAEESLKRYLANLANISVDQVAVIGGKRVVPELTQVDLVSRTIDEIEAIEPEGQQPSKSKDEQKEDVSAERFRALEESRIAVSLRNILTTEGTGPKSIDDLVSDMSLFKLKESEIYRWLDLCTNTKASPKSEAFLKVRSHYFQRTLSGLWSCVNPNCSHKQHTKLEQDWPYGYVYTKQRPHCECGSPVLELAFCNECSAPHLLGTIDTNNSKLMPWVDRSHDEFTLTEGDLDEEEGDSLDSSEGRADEQSQTSKPSGLIVVGTKASDEYNYVLRQFTKDGNESLDEKNIQLFVRDGAKKEKEPDKPVCSDCGHSGRGVHGQALRRCMLGAPFYSTNAVPTILEYCPDFEPEDDAEIKRTPAELPARGRRLITFTDSRQGTAKMSVSMQQEAERSLLRGIMVRELKQHIEEKADVDPELLKRVKDFISMSSEKIKSLLKFIEMESPNEANDLKTYLSLLTEAKKQTPMPVTWNDLIRELRMDQNVSHSMTWENRYLDPDAFDNNDATKLSEMILTREIARRPKYRNNVETQGLVRIVYPGIESITSVPERWSEYGHSLKDWKDFLVVCMNFHVRENTFVQLNDNWSKWIGMRFFSKSLISPESKDDQGNRVKPWPQVRPKARQQSRLISLLAKASKLDPTEARAEAIINIWLKAAWNCLVSGKSKALSEFSGKQYQLRLDTISFSLMTKAYVCPITNKLIDTVFKDITPYIPWNKFPEKEPEKYLCKQVDLPSIWELDTSTDNSRYISVIRENVSANETISQLRQQNLWTDINDRVVEGGFYYTSAEHSAQQSAEKLERYEERFKQGQKNVLNCSTTMEMGVDIGGISAVVMNNVPPHPANYLQRAGRAGRSKEARAIGFTICKNNPHDQYVFNKPKWPFETVIPAPHVAFSSAKIVQRHINAFLLGIFLRNVIGETAKEKFFLSLEWFYTSEASEHAPCSRFINWLGGNQLLLEEEIETLKLQTKLENSRVESLVNTTSETIELLNKRWLKEYQYIQAELGSADKESAYAYKLNGDLNRLCNEYLLRDLASRGFLPGYGFPTDVVNLNVGNLEDYIREKESKKTKQDDREDNVSINRGLPSRNLAVAIREYAPGTEIVLDGRVHKTAGISLGWQKAHVEGLKEIQKFDVAWHCSNCGQTGYEPDLSQQNNIMCSNPACAKPIKLKDQRRVIQPIGFVADFYQPPSNNVSQTAFIPVQNPWVMGKGDKILLPNPELGHMVIDTSGHVFYHSSGLHGTGYALCLGCGRAESMTATEEKPKTMSLDKLHRPPMPNKFQRDENGKPECGATGKIMESIHLGFNTTTDVFELVLRNPVTAEYLNDKNIAVTLAVALREALVDNLGISSNEVGYGTRPAIVGQGAKVQVIQLFDTVSGGAGFSISAATLIDSLLRKMTATLKCKDECDRYCHSCLLESDSRHDIDRLDRKLALAWLEGAEFANHIDLPEKYLSMFGSENVKYNPMSIKEKFVALQRDKPTLVKFILSSNVDDWDISLGFLKSFFHGLLHNGLNVQVIVPVRHWEGEVRDFLAELSAMNIAILEANVTIPAVIQVRTDSVCNTIGCLDDNARKFGDSWLSTSDISVTSEFVSEIVGKELTFAEPTIIQGATDCAILAELDGPLKGFGNRLITYLKKSDSRLKSLMEKDEIMSIRYTDRYLQSPSSLLMLAEMLGELSTQENEITVITCFDDKKSASPGFAIHHDWVYEDDYGVIFKGWLKKICGPDTSVVFNNKAEIPHRRSLELAFKSGSKAQVIFDQGLGYWRLKTERGFHNFDFRRSILDQINRLGETKKEAKIGHSDNCDWQTYLSVSVKS</sequence>
<accession>A0A366JCK6</accession>
<proteinExistence type="predicted"/>
<feature type="compositionally biased region" description="Basic and acidic residues" evidence="4">
    <location>
        <begin position="372"/>
        <end position="382"/>
    </location>
</feature>
<comment type="caution">
    <text evidence="7">The sequence shown here is derived from an EMBL/GenBank/DDBJ whole genome shotgun (WGS) entry which is preliminary data.</text>
</comment>
<organism evidence="7 8">
    <name type="scientific">Marinomonas rhizomae</name>
    <dbReference type="NCBI Taxonomy" id="491948"/>
    <lineage>
        <taxon>Bacteria</taxon>
        <taxon>Pseudomonadati</taxon>
        <taxon>Pseudomonadota</taxon>
        <taxon>Gammaproteobacteria</taxon>
        <taxon>Oceanospirillales</taxon>
        <taxon>Oceanospirillaceae</taxon>
        <taxon>Marinomonas</taxon>
    </lineage>
</organism>
<keyword evidence="3" id="KW-0175">Coiled coil</keyword>
<feature type="region of interest" description="Disordered" evidence="4">
    <location>
        <begin position="1567"/>
        <end position="1596"/>
    </location>
</feature>
<keyword evidence="8" id="KW-1185">Reference proteome</keyword>
<dbReference type="PROSITE" id="PS51192">
    <property type="entry name" value="HELICASE_ATP_BIND_1"/>
    <property type="match status" value="1"/>
</dbReference>
<feature type="coiled-coil region" evidence="3">
    <location>
        <begin position="1096"/>
        <end position="1123"/>
    </location>
</feature>
<dbReference type="PROSITE" id="PS51194">
    <property type="entry name" value="HELICASE_CTER"/>
    <property type="match status" value="1"/>
</dbReference>
<dbReference type="InterPro" id="IPR018973">
    <property type="entry name" value="MZB"/>
</dbReference>
<evidence type="ECO:0000256" key="2">
    <source>
        <dbReference type="ARBA" id="ARBA00022840"/>
    </source>
</evidence>
<dbReference type="GO" id="GO:0043138">
    <property type="term" value="F:3'-5' DNA helicase activity"/>
    <property type="evidence" value="ECO:0007669"/>
    <property type="project" value="TreeGrafter"/>
</dbReference>
<dbReference type="SUPFAM" id="SSF52540">
    <property type="entry name" value="P-loop containing nucleoside triphosphate hydrolases"/>
    <property type="match status" value="2"/>
</dbReference>
<dbReference type="Pfam" id="PF00271">
    <property type="entry name" value="Helicase_C"/>
    <property type="match status" value="1"/>
</dbReference>
<name>A0A366JCK6_9GAMM</name>
<evidence type="ECO:0000256" key="4">
    <source>
        <dbReference type="SAM" id="MobiDB-lite"/>
    </source>
</evidence>
<dbReference type="InterPro" id="IPR027417">
    <property type="entry name" value="P-loop_NTPase"/>
</dbReference>
<gene>
    <name evidence="7" type="ORF">DFP80_103186</name>
</gene>
<dbReference type="RefSeq" id="WP_113915620.1">
    <property type="nucleotide sequence ID" value="NZ_QNSE01000003.1"/>
</dbReference>
<dbReference type="InterPro" id="IPR001650">
    <property type="entry name" value="Helicase_C-like"/>
</dbReference>
<protein>
    <submittedName>
        <fullName evidence="7">Uncharacterized protein DUF1998</fullName>
    </submittedName>
</protein>
<dbReference type="Proteomes" id="UP000252792">
    <property type="component" value="Unassembled WGS sequence"/>
</dbReference>
<feature type="domain" description="Helicase ATP-binding" evidence="5">
    <location>
        <begin position="121"/>
        <end position="318"/>
    </location>
</feature>
<dbReference type="Gene3D" id="3.40.50.300">
    <property type="entry name" value="P-loop containing nucleotide triphosphate hydrolases"/>
    <property type="match status" value="2"/>
</dbReference>
<keyword evidence="1" id="KW-0547">Nucleotide-binding</keyword>
<feature type="region of interest" description="Disordered" evidence="4">
    <location>
        <begin position="541"/>
        <end position="571"/>
    </location>
</feature>
<dbReference type="Pfam" id="PF09369">
    <property type="entry name" value="MZB"/>
    <property type="match status" value="1"/>
</dbReference>
<dbReference type="SMART" id="SM00490">
    <property type="entry name" value="HELICc"/>
    <property type="match status" value="1"/>
</dbReference>
<feature type="compositionally biased region" description="Acidic residues" evidence="4">
    <location>
        <begin position="543"/>
        <end position="554"/>
    </location>
</feature>
<dbReference type="OrthoDB" id="9815222at2"/>
<dbReference type="GO" id="GO:0036297">
    <property type="term" value="P:interstrand cross-link repair"/>
    <property type="evidence" value="ECO:0007669"/>
    <property type="project" value="TreeGrafter"/>
</dbReference>
<evidence type="ECO:0000259" key="6">
    <source>
        <dbReference type="PROSITE" id="PS51194"/>
    </source>
</evidence>